<reference evidence="9 10" key="1">
    <citation type="submission" date="2017-02" db="EMBL/GenBank/DDBJ databases">
        <authorList>
            <person name="Peterson S.W."/>
        </authorList>
    </citation>
    <scope>NUCLEOTIDE SEQUENCE [LARGE SCALE GENOMIC DNA]</scope>
    <source>
        <strain evidence="9 10">ATCC 43324</strain>
    </source>
</reference>
<dbReference type="Pfam" id="PF02254">
    <property type="entry name" value="TrkA_N"/>
    <property type="match status" value="2"/>
</dbReference>
<dbReference type="InterPro" id="IPR050721">
    <property type="entry name" value="Trk_Ktr_HKT_K-transport"/>
</dbReference>
<dbReference type="Pfam" id="PF02080">
    <property type="entry name" value="TrkA_C"/>
    <property type="match status" value="2"/>
</dbReference>
<evidence type="ECO:0000256" key="4">
    <source>
        <dbReference type="ARBA" id="ARBA00022958"/>
    </source>
</evidence>
<dbReference type="NCBIfam" id="NF007038">
    <property type="entry name" value="PRK09496.2-6"/>
    <property type="match status" value="1"/>
</dbReference>
<evidence type="ECO:0000256" key="2">
    <source>
        <dbReference type="ARBA" id="ARBA00022448"/>
    </source>
</evidence>
<proteinExistence type="predicted"/>
<keyword evidence="5" id="KW-0520">NAD</keyword>
<gene>
    <name evidence="9" type="ORF">SAMN02745202_02410</name>
</gene>
<evidence type="ECO:0000259" key="7">
    <source>
        <dbReference type="PROSITE" id="PS51201"/>
    </source>
</evidence>
<dbReference type="Proteomes" id="UP000190065">
    <property type="component" value="Unassembled WGS sequence"/>
</dbReference>
<dbReference type="PANTHER" id="PTHR43833">
    <property type="entry name" value="POTASSIUM CHANNEL PROTEIN 2-RELATED-RELATED"/>
    <property type="match status" value="1"/>
</dbReference>
<feature type="domain" description="RCK C-terminal" evidence="8">
    <location>
        <begin position="367"/>
        <end position="448"/>
    </location>
</feature>
<sequence length="448" mass="49653">MRIIIAGAYTIGTYLAKLLSRNNQDIVLMDESSENLEKFGSDFDLMMMQAPCTRLQALKEAGAEDADLFVAVTPDQNKNIVSCTLAKSLGTKKTVAKVDNYEYTTDTLVQTFDKLGIDSIIYPEMLAATDIINGLKMSWVRQRWDVHDGALVMLGIKLRETCEVLNQPLKDISGPDDPYHVVAIKRNGDTIIPGGNDELKLYDMVYIMTTRQYIPYVRKIVGKEHYVDVKNVMIMGGGRTAVRAVKTMPDYLDIKIIEASEERCTKLNEMLDDDRALIIHGDGRDLALLQEEGIRNTQAFVAVTGNAETNILACLTAKRMGVRKTVAMVENMDYVNMAESLDIGTIINKKAIAASHIYQMMLDANVHNVRFLMNADADVAEFIPQEGAKITQKAVKDLKLPAGVTIGGLVRNGEGILVSGNTTIQAGDSVMVFCHNIYLKKIENLFNK</sequence>
<dbReference type="PANTHER" id="PTHR43833:SF5">
    <property type="entry name" value="TRK SYSTEM POTASSIUM UPTAKE PROTEIN TRKA"/>
    <property type="match status" value="1"/>
</dbReference>
<feature type="domain" description="RCK N-terminal" evidence="7">
    <location>
        <begin position="1"/>
        <end position="121"/>
    </location>
</feature>
<dbReference type="EMBL" id="FUXK01000038">
    <property type="protein sequence ID" value="SKA18834.1"/>
    <property type="molecule type" value="Genomic_DNA"/>
</dbReference>
<dbReference type="InterPro" id="IPR036291">
    <property type="entry name" value="NAD(P)-bd_dom_sf"/>
</dbReference>
<feature type="domain" description="RCK N-terminal" evidence="7">
    <location>
        <begin position="229"/>
        <end position="352"/>
    </location>
</feature>
<organism evidence="9 10">
    <name type="scientific">Segatella oulorum</name>
    <dbReference type="NCBI Taxonomy" id="28136"/>
    <lineage>
        <taxon>Bacteria</taxon>
        <taxon>Pseudomonadati</taxon>
        <taxon>Bacteroidota</taxon>
        <taxon>Bacteroidia</taxon>
        <taxon>Bacteroidales</taxon>
        <taxon>Prevotellaceae</taxon>
        <taxon>Segatella</taxon>
    </lineage>
</organism>
<dbReference type="PROSITE" id="PS51201">
    <property type="entry name" value="RCK_N"/>
    <property type="match status" value="2"/>
</dbReference>
<feature type="domain" description="RCK C-terminal" evidence="8">
    <location>
        <begin position="141"/>
        <end position="223"/>
    </location>
</feature>
<keyword evidence="4" id="KW-0630">Potassium</keyword>
<evidence type="ECO:0000256" key="1">
    <source>
        <dbReference type="ARBA" id="ARBA00017378"/>
    </source>
</evidence>
<dbReference type="GO" id="GO:0005886">
    <property type="term" value="C:plasma membrane"/>
    <property type="evidence" value="ECO:0007669"/>
    <property type="project" value="InterPro"/>
</dbReference>
<keyword evidence="6" id="KW-0406">Ion transport</keyword>
<dbReference type="Gene3D" id="3.30.70.1450">
    <property type="entry name" value="Regulator of K+ conductance, C-terminal domain"/>
    <property type="match status" value="2"/>
</dbReference>
<evidence type="ECO:0000259" key="8">
    <source>
        <dbReference type="PROSITE" id="PS51202"/>
    </source>
</evidence>
<protein>
    <recommendedName>
        <fullName evidence="1">Trk system potassium uptake protein TrkA</fullName>
    </recommendedName>
</protein>
<dbReference type="SUPFAM" id="SSF116726">
    <property type="entry name" value="TrkA C-terminal domain-like"/>
    <property type="match status" value="2"/>
</dbReference>
<evidence type="ECO:0000313" key="9">
    <source>
        <dbReference type="EMBL" id="SKA18834.1"/>
    </source>
</evidence>
<evidence type="ECO:0000256" key="3">
    <source>
        <dbReference type="ARBA" id="ARBA00022538"/>
    </source>
</evidence>
<dbReference type="InterPro" id="IPR006036">
    <property type="entry name" value="K_uptake_TrkA"/>
</dbReference>
<keyword evidence="2" id="KW-0813">Transport</keyword>
<dbReference type="InterPro" id="IPR003148">
    <property type="entry name" value="RCK_N"/>
</dbReference>
<dbReference type="AlphaFoldDB" id="A0A1T4RS83"/>
<accession>A0A1T4RS83</accession>
<keyword evidence="3" id="KW-0633">Potassium transport</keyword>
<dbReference type="eggNOG" id="COG0569">
    <property type="taxonomic scope" value="Bacteria"/>
</dbReference>
<dbReference type="PROSITE" id="PS51202">
    <property type="entry name" value="RCK_C"/>
    <property type="match status" value="2"/>
</dbReference>
<name>A0A1T4RS83_9BACT</name>
<dbReference type="NCBIfam" id="NF007039">
    <property type="entry name" value="PRK09496.3-2"/>
    <property type="match status" value="1"/>
</dbReference>
<dbReference type="InterPro" id="IPR036721">
    <property type="entry name" value="RCK_C_sf"/>
</dbReference>
<evidence type="ECO:0000256" key="6">
    <source>
        <dbReference type="ARBA" id="ARBA00023065"/>
    </source>
</evidence>
<evidence type="ECO:0000313" key="10">
    <source>
        <dbReference type="Proteomes" id="UP000190065"/>
    </source>
</evidence>
<dbReference type="STRING" id="28136.SAMN02745202_02410"/>
<dbReference type="InterPro" id="IPR006037">
    <property type="entry name" value="RCK_C"/>
</dbReference>
<dbReference type="RefSeq" id="WP_025070967.1">
    <property type="nucleotide sequence ID" value="NZ_FUXK01000038.1"/>
</dbReference>
<dbReference type="Gene3D" id="3.40.50.720">
    <property type="entry name" value="NAD(P)-binding Rossmann-like Domain"/>
    <property type="match status" value="2"/>
</dbReference>
<dbReference type="GO" id="GO:0015079">
    <property type="term" value="F:potassium ion transmembrane transporter activity"/>
    <property type="evidence" value="ECO:0007669"/>
    <property type="project" value="InterPro"/>
</dbReference>
<dbReference type="SUPFAM" id="SSF51735">
    <property type="entry name" value="NAD(P)-binding Rossmann-fold domains"/>
    <property type="match status" value="2"/>
</dbReference>
<evidence type="ECO:0000256" key="5">
    <source>
        <dbReference type="ARBA" id="ARBA00023027"/>
    </source>
</evidence>
<dbReference type="PRINTS" id="PR00335">
    <property type="entry name" value="KUPTAKETRKA"/>
</dbReference>